<gene>
    <name evidence="1" type="ORF">SFRICE_028496</name>
</gene>
<protein>
    <submittedName>
        <fullName evidence="1">SFRICE_028496</fullName>
    </submittedName>
</protein>
<evidence type="ECO:0000313" key="1">
    <source>
        <dbReference type="EMBL" id="SOQ56178.1"/>
    </source>
</evidence>
<sequence>MSSIPRHTTRRLSRCYWRFEDRAHRALCLESRVLSGARDDVGSLDSLAGGYLGVGFDYRVDATTVLHTALTVSHSITRSKHYVKQSAPPPVLPVYVALYARTATLSPRHAHTSRTAPKRNNITVNHNITVVIISLYLGTIGH</sequence>
<accession>A0A2H1WT03</accession>
<name>A0A2H1WT03_SPOFR</name>
<dbReference type="EMBL" id="ODYU01010834">
    <property type="protein sequence ID" value="SOQ56178.1"/>
    <property type="molecule type" value="Genomic_DNA"/>
</dbReference>
<dbReference type="AlphaFoldDB" id="A0A2H1WT03"/>
<reference evidence="1" key="1">
    <citation type="submission" date="2016-07" db="EMBL/GenBank/DDBJ databases">
        <authorList>
            <person name="Bretaudeau A."/>
        </authorList>
    </citation>
    <scope>NUCLEOTIDE SEQUENCE</scope>
    <source>
        <strain evidence="1">Rice</strain>
        <tissue evidence="1">Whole body</tissue>
    </source>
</reference>
<proteinExistence type="predicted"/>
<organism evidence="1">
    <name type="scientific">Spodoptera frugiperda</name>
    <name type="common">Fall armyworm</name>
    <dbReference type="NCBI Taxonomy" id="7108"/>
    <lineage>
        <taxon>Eukaryota</taxon>
        <taxon>Metazoa</taxon>
        <taxon>Ecdysozoa</taxon>
        <taxon>Arthropoda</taxon>
        <taxon>Hexapoda</taxon>
        <taxon>Insecta</taxon>
        <taxon>Pterygota</taxon>
        <taxon>Neoptera</taxon>
        <taxon>Endopterygota</taxon>
        <taxon>Lepidoptera</taxon>
        <taxon>Glossata</taxon>
        <taxon>Ditrysia</taxon>
        <taxon>Noctuoidea</taxon>
        <taxon>Noctuidae</taxon>
        <taxon>Amphipyrinae</taxon>
        <taxon>Spodoptera</taxon>
    </lineage>
</organism>